<accession>A0A370DVJ2</accession>
<sequence>MTSESDLKLVSLAGGVGMRLQQDGLTLVLAESCTGGWVAKALTDIPGSSAWFDRGFVTYSNAAKQEMLGVDTTTIGQWGAVSEQVVAAMTNGALVRSRADVAIAISGIAGPGGGSAEKPVGTVCFSWQLRSQEPAVRREHFSGDREAVRLQSVFYALEQLLEVLAANG</sequence>
<organism evidence="2 3">
    <name type="scientific">endosymbiont of Escarpia spicata</name>
    <dbReference type="NCBI Taxonomy" id="2200908"/>
    <lineage>
        <taxon>Bacteria</taxon>
        <taxon>Pseudomonadati</taxon>
        <taxon>Pseudomonadota</taxon>
        <taxon>Gammaproteobacteria</taxon>
        <taxon>sulfur-oxidizing symbionts</taxon>
    </lineage>
</organism>
<dbReference type="AlphaFoldDB" id="A0A370DVJ2"/>
<dbReference type="NCBIfam" id="TIGR00199">
    <property type="entry name" value="PncC_domain"/>
    <property type="match status" value="1"/>
</dbReference>
<dbReference type="InterPro" id="IPR008136">
    <property type="entry name" value="CinA_C"/>
</dbReference>
<name>A0A370DVJ2_9GAMM</name>
<dbReference type="EMBL" id="QFXE01000001">
    <property type="protein sequence ID" value="RDH88633.1"/>
    <property type="molecule type" value="Genomic_DNA"/>
</dbReference>
<dbReference type="Pfam" id="PF02464">
    <property type="entry name" value="CinA"/>
    <property type="match status" value="1"/>
</dbReference>
<evidence type="ECO:0000259" key="1">
    <source>
        <dbReference type="Pfam" id="PF02464"/>
    </source>
</evidence>
<comment type="caution">
    <text evidence="2">The sequence shown here is derived from an EMBL/GenBank/DDBJ whole genome shotgun (WGS) entry which is preliminary data.</text>
</comment>
<dbReference type="NCBIfam" id="NF002975">
    <property type="entry name" value="PRK03661.1"/>
    <property type="match status" value="1"/>
</dbReference>
<evidence type="ECO:0000313" key="2">
    <source>
        <dbReference type="EMBL" id="RDH88633.1"/>
    </source>
</evidence>
<reference evidence="2 3" key="1">
    <citation type="journal article" date="2018" name="ISME J.">
        <title>Endosymbiont genomes yield clues of tubeworm success.</title>
        <authorList>
            <person name="Li Y."/>
            <person name="Liles M.R."/>
            <person name="Halanych K.M."/>
        </authorList>
    </citation>
    <scope>NUCLEOTIDE SEQUENCE [LARGE SCALE GENOMIC DNA]</scope>
    <source>
        <strain evidence="2">A1462</strain>
    </source>
</reference>
<feature type="domain" description="CinA C-terminal" evidence="1">
    <location>
        <begin position="12"/>
        <end position="164"/>
    </location>
</feature>
<dbReference type="Proteomes" id="UP000254771">
    <property type="component" value="Unassembled WGS sequence"/>
</dbReference>
<dbReference type="Gene3D" id="3.90.950.20">
    <property type="entry name" value="CinA-like"/>
    <property type="match status" value="1"/>
</dbReference>
<dbReference type="InterPro" id="IPR036653">
    <property type="entry name" value="CinA-like_C"/>
</dbReference>
<evidence type="ECO:0000313" key="3">
    <source>
        <dbReference type="Proteomes" id="UP000254771"/>
    </source>
</evidence>
<protein>
    <submittedName>
        <fullName evidence="2">Nicotinamide-nucleotide amidase</fullName>
    </submittedName>
</protein>
<proteinExistence type="predicted"/>
<dbReference type="SUPFAM" id="SSF142433">
    <property type="entry name" value="CinA-like"/>
    <property type="match status" value="1"/>
</dbReference>
<keyword evidence="3" id="KW-1185">Reference proteome</keyword>
<gene>
    <name evidence="2" type="ORF">DIZ78_01505</name>
</gene>